<keyword evidence="7" id="KW-1185">Reference proteome</keyword>
<dbReference type="AlphaFoldDB" id="A0AAV9KWS6"/>
<dbReference type="GO" id="GO:0006606">
    <property type="term" value="P:protein import into nucleus"/>
    <property type="evidence" value="ECO:0007669"/>
    <property type="project" value="InterPro"/>
</dbReference>
<comment type="caution">
    <text evidence="6">The sequence shown here is derived from an EMBL/GenBank/DDBJ whole genome shotgun (WGS) entry which is preliminary data.</text>
</comment>
<organism evidence="6 7">
    <name type="scientific">Solanum pinnatisectum</name>
    <name type="common">tansyleaf nightshade</name>
    <dbReference type="NCBI Taxonomy" id="50273"/>
    <lineage>
        <taxon>Eukaryota</taxon>
        <taxon>Viridiplantae</taxon>
        <taxon>Streptophyta</taxon>
        <taxon>Embryophyta</taxon>
        <taxon>Tracheophyta</taxon>
        <taxon>Spermatophyta</taxon>
        <taxon>Magnoliopsida</taxon>
        <taxon>eudicotyledons</taxon>
        <taxon>Gunneridae</taxon>
        <taxon>Pentapetalae</taxon>
        <taxon>asterids</taxon>
        <taxon>lamiids</taxon>
        <taxon>Solanales</taxon>
        <taxon>Solanaceae</taxon>
        <taxon>Solanoideae</taxon>
        <taxon>Solaneae</taxon>
        <taxon>Solanum</taxon>
    </lineage>
</organism>
<reference evidence="6 7" key="1">
    <citation type="submission" date="2023-10" db="EMBL/GenBank/DDBJ databases">
        <title>Genome-Wide Identification Analysis in wild type Solanum Pinnatisectum Reveals Some Genes Defensing Phytophthora Infestans.</title>
        <authorList>
            <person name="Sun C."/>
        </authorList>
    </citation>
    <scope>NUCLEOTIDE SEQUENCE [LARGE SCALE GENOMIC DNA]</scope>
    <source>
        <strain evidence="6">LQN</strain>
        <tissue evidence="6">Leaf</tissue>
    </source>
</reference>
<dbReference type="SUPFAM" id="SSF48371">
    <property type="entry name" value="ARM repeat"/>
    <property type="match status" value="1"/>
</dbReference>
<gene>
    <name evidence="6" type="ORF">R3W88_015835</name>
</gene>
<dbReference type="InterPro" id="IPR016024">
    <property type="entry name" value="ARM-type_fold"/>
</dbReference>
<evidence type="ECO:0000313" key="7">
    <source>
        <dbReference type="Proteomes" id="UP001311915"/>
    </source>
</evidence>
<evidence type="ECO:0000256" key="5">
    <source>
        <dbReference type="ARBA" id="ARBA00022927"/>
    </source>
</evidence>
<protein>
    <submittedName>
        <fullName evidence="6">Uncharacterized protein</fullName>
    </submittedName>
</protein>
<name>A0AAV9KWS6_9SOLN</name>
<dbReference type="Gene3D" id="1.25.10.10">
    <property type="entry name" value="Leucine-rich Repeat Variant"/>
    <property type="match status" value="1"/>
</dbReference>
<keyword evidence="4" id="KW-0677">Repeat</keyword>
<evidence type="ECO:0000313" key="6">
    <source>
        <dbReference type="EMBL" id="KAK4717497.1"/>
    </source>
</evidence>
<dbReference type="InterPro" id="IPR040122">
    <property type="entry name" value="Importin_beta"/>
</dbReference>
<sequence length="242" mass="27093">MLCCFAAELKERVHLWVNEVVSALVPNLSFEFSEEVRMVAISEFVVTVAENRDIGCGMMEIVPKEVTKLLNALLVEMVKFGHSIVNLLQDSLFVCALKGTYSQIPGSRLSKHQAEKFVEGISKLNWYYEDWIPLLLNVCYHEDPDVPQIVAIAIGICAEFGSDFLKPHTEGIFGCLKTALEHPNAKYQDNIMAYEAAVSTCGKLNQFLSVDIYTYEPPVLAKTFATLPLSHQNMLRTVLSTL</sequence>
<evidence type="ECO:0000256" key="1">
    <source>
        <dbReference type="ARBA" id="ARBA00004496"/>
    </source>
</evidence>
<evidence type="ECO:0000256" key="3">
    <source>
        <dbReference type="ARBA" id="ARBA00022490"/>
    </source>
</evidence>
<proteinExistence type="predicted"/>
<accession>A0AAV9KWS6</accession>
<dbReference type="PANTHER" id="PTHR10527">
    <property type="entry name" value="IMPORTIN BETA"/>
    <property type="match status" value="1"/>
</dbReference>
<keyword evidence="2" id="KW-0813">Transport</keyword>
<evidence type="ECO:0000256" key="4">
    <source>
        <dbReference type="ARBA" id="ARBA00022737"/>
    </source>
</evidence>
<dbReference type="Proteomes" id="UP001311915">
    <property type="component" value="Unassembled WGS sequence"/>
</dbReference>
<dbReference type="InterPro" id="IPR011989">
    <property type="entry name" value="ARM-like"/>
</dbReference>
<evidence type="ECO:0000256" key="2">
    <source>
        <dbReference type="ARBA" id="ARBA00022448"/>
    </source>
</evidence>
<dbReference type="GO" id="GO:0005737">
    <property type="term" value="C:cytoplasm"/>
    <property type="evidence" value="ECO:0007669"/>
    <property type="project" value="UniProtKB-SubCell"/>
</dbReference>
<comment type="subcellular location">
    <subcellularLocation>
        <location evidence="1">Cytoplasm</location>
    </subcellularLocation>
</comment>
<keyword evidence="3" id="KW-0963">Cytoplasm</keyword>
<dbReference type="EMBL" id="JAWPEI010000008">
    <property type="protein sequence ID" value="KAK4717497.1"/>
    <property type="molecule type" value="Genomic_DNA"/>
</dbReference>
<keyword evidence="5" id="KW-0653">Protein transport</keyword>